<organism evidence="1 2">
    <name type="scientific">Trema orientale</name>
    <name type="common">Charcoal tree</name>
    <name type="synonym">Celtis orientalis</name>
    <dbReference type="NCBI Taxonomy" id="63057"/>
    <lineage>
        <taxon>Eukaryota</taxon>
        <taxon>Viridiplantae</taxon>
        <taxon>Streptophyta</taxon>
        <taxon>Embryophyta</taxon>
        <taxon>Tracheophyta</taxon>
        <taxon>Spermatophyta</taxon>
        <taxon>Magnoliopsida</taxon>
        <taxon>eudicotyledons</taxon>
        <taxon>Gunneridae</taxon>
        <taxon>Pentapetalae</taxon>
        <taxon>rosids</taxon>
        <taxon>fabids</taxon>
        <taxon>Rosales</taxon>
        <taxon>Cannabaceae</taxon>
        <taxon>Trema</taxon>
    </lineage>
</organism>
<dbReference type="AlphaFoldDB" id="A0A2P5F5E3"/>
<gene>
    <name evidence="1" type="ORF">TorRG33x02_112920</name>
</gene>
<sequence length="79" mass="9081">IKILSNQTRLKSALHFSLCPLCEIIYPSFLQPELLKSEGFLASQRRVFQTGQCLKSLLHDGNCDNTYTPAYNILHYKCF</sequence>
<dbReference type="Proteomes" id="UP000237000">
    <property type="component" value="Unassembled WGS sequence"/>
</dbReference>
<keyword evidence="2" id="KW-1185">Reference proteome</keyword>
<evidence type="ECO:0000313" key="1">
    <source>
        <dbReference type="EMBL" id="PON93013.1"/>
    </source>
</evidence>
<evidence type="ECO:0000313" key="2">
    <source>
        <dbReference type="Proteomes" id="UP000237000"/>
    </source>
</evidence>
<reference evidence="2" key="1">
    <citation type="submission" date="2016-06" db="EMBL/GenBank/DDBJ databases">
        <title>Parallel loss of symbiosis genes in relatives of nitrogen-fixing non-legume Parasponia.</title>
        <authorList>
            <person name="Van Velzen R."/>
            <person name="Holmer R."/>
            <person name="Bu F."/>
            <person name="Rutten L."/>
            <person name="Van Zeijl A."/>
            <person name="Liu W."/>
            <person name="Santuari L."/>
            <person name="Cao Q."/>
            <person name="Sharma T."/>
            <person name="Shen D."/>
            <person name="Roswanjaya Y."/>
            <person name="Wardhani T."/>
            <person name="Kalhor M.S."/>
            <person name="Jansen J."/>
            <person name="Van den Hoogen J."/>
            <person name="Gungor B."/>
            <person name="Hartog M."/>
            <person name="Hontelez J."/>
            <person name="Verver J."/>
            <person name="Yang W.-C."/>
            <person name="Schijlen E."/>
            <person name="Repin R."/>
            <person name="Schilthuizen M."/>
            <person name="Schranz E."/>
            <person name="Heidstra R."/>
            <person name="Miyata K."/>
            <person name="Fedorova E."/>
            <person name="Kohlen W."/>
            <person name="Bisseling T."/>
            <person name="Smit S."/>
            <person name="Geurts R."/>
        </authorList>
    </citation>
    <scope>NUCLEOTIDE SEQUENCE [LARGE SCALE GENOMIC DNA]</scope>
    <source>
        <strain evidence="2">cv. RG33-2</strain>
    </source>
</reference>
<comment type="caution">
    <text evidence="1">The sequence shown here is derived from an EMBL/GenBank/DDBJ whole genome shotgun (WGS) entry which is preliminary data.</text>
</comment>
<accession>A0A2P5F5E3</accession>
<protein>
    <submittedName>
        <fullName evidence="1">Uncharacterized protein</fullName>
    </submittedName>
</protein>
<dbReference type="InParanoid" id="A0A2P5F5E3"/>
<proteinExistence type="predicted"/>
<feature type="non-terminal residue" evidence="1">
    <location>
        <position position="1"/>
    </location>
</feature>
<name>A0A2P5F5E3_TREOI</name>
<dbReference type="EMBL" id="JXTC01000061">
    <property type="protein sequence ID" value="PON93013.1"/>
    <property type="molecule type" value="Genomic_DNA"/>
</dbReference>